<proteinExistence type="inferred from homology"/>
<evidence type="ECO:0000256" key="6">
    <source>
        <dbReference type="SAM" id="Phobius"/>
    </source>
</evidence>
<evidence type="ECO:0000313" key="9">
    <source>
        <dbReference type="Proteomes" id="UP000494165"/>
    </source>
</evidence>
<protein>
    <recommendedName>
        <fullName evidence="10">Zinc transporter ZIP14</fullName>
    </recommendedName>
</protein>
<organism evidence="8 9">
    <name type="scientific">Cloeon dipterum</name>
    <dbReference type="NCBI Taxonomy" id="197152"/>
    <lineage>
        <taxon>Eukaryota</taxon>
        <taxon>Metazoa</taxon>
        <taxon>Ecdysozoa</taxon>
        <taxon>Arthropoda</taxon>
        <taxon>Hexapoda</taxon>
        <taxon>Insecta</taxon>
        <taxon>Pterygota</taxon>
        <taxon>Palaeoptera</taxon>
        <taxon>Ephemeroptera</taxon>
        <taxon>Pisciforma</taxon>
        <taxon>Baetidae</taxon>
        <taxon>Cloeon</taxon>
    </lineage>
</organism>
<feature type="transmembrane region" description="Helical" evidence="6">
    <location>
        <begin position="397"/>
        <end position="417"/>
    </location>
</feature>
<reference evidence="8 9" key="1">
    <citation type="submission" date="2020-04" db="EMBL/GenBank/DDBJ databases">
        <authorList>
            <person name="Alioto T."/>
            <person name="Alioto T."/>
            <person name="Gomez Garrido J."/>
        </authorList>
    </citation>
    <scope>NUCLEOTIDE SEQUENCE [LARGE SCALE GENOMIC DNA]</scope>
</reference>
<feature type="transmembrane region" description="Helical" evidence="6">
    <location>
        <begin position="180"/>
        <end position="198"/>
    </location>
</feature>
<feature type="chain" id="PRO_5035772556" description="Zinc transporter ZIP14" evidence="7">
    <location>
        <begin position="17"/>
        <end position="496"/>
    </location>
</feature>
<dbReference type="PANTHER" id="PTHR12191:SF37">
    <property type="entry name" value="ZINC TRANSPORTER FOI"/>
    <property type="match status" value="1"/>
</dbReference>
<feature type="transmembrane region" description="Helical" evidence="6">
    <location>
        <begin position="210"/>
        <end position="234"/>
    </location>
</feature>
<evidence type="ECO:0000256" key="4">
    <source>
        <dbReference type="ARBA" id="ARBA00022989"/>
    </source>
</evidence>
<evidence type="ECO:0000256" key="2">
    <source>
        <dbReference type="ARBA" id="ARBA00006939"/>
    </source>
</evidence>
<evidence type="ECO:0000256" key="1">
    <source>
        <dbReference type="ARBA" id="ARBA00004141"/>
    </source>
</evidence>
<keyword evidence="7" id="KW-0732">Signal</keyword>
<comment type="caution">
    <text evidence="8">The sequence shown here is derived from an EMBL/GenBank/DDBJ whole genome shotgun (WGS) entry which is preliminary data.</text>
</comment>
<keyword evidence="9" id="KW-1185">Reference proteome</keyword>
<keyword evidence="3 6" id="KW-0812">Transmembrane</keyword>
<name>A0A8S1CVR2_9INSE</name>
<dbReference type="PANTHER" id="PTHR12191">
    <property type="entry name" value="SOLUTE CARRIER FAMILY 39"/>
    <property type="match status" value="1"/>
</dbReference>
<evidence type="ECO:0000256" key="3">
    <source>
        <dbReference type="ARBA" id="ARBA00022692"/>
    </source>
</evidence>
<dbReference type="EMBL" id="CADEPI010000070">
    <property type="protein sequence ID" value="CAB3372222.1"/>
    <property type="molecule type" value="Genomic_DNA"/>
</dbReference>
<evidence type="ECO:0000256" key="5">
    <source>
        <dbReference type="ARBA" id="ARBA00023136"/>
    </source>
</evidence>
<dbReference type="Pfam" id="PF02535">
    <property type="entry name" value="Zip"/>
    <property type="match status" value="1"/>
</dbReference>
<dbReference type="GO" id="GO:0030003">
    <property type="term" value="P:intracellular monoatomic cation homeostasis"/>
    <property type="evidence" value="ECO:0007669"/>
    <property type="project" value="TreeGrafter"/>
</dbReference>
<dbReference type="Proteomes" id="UP000494165">
    <property type="component" value="Unassembled WGS sequence"/>
</dbReference>
<dbReference type="GO" id="GO:0005385">
    <property type="term" value="F:zinc ion transmembrane transporter activity"/>
    <property type="evidence" value="ECO:0007669"/>
    <property type="project" value="TreeGrafter"/>
</dbReference>
<sequence>MLVLTTLLLLATSSIAQLTGLQPPRCDGDTCYREVRCESVSGFASSRGRSDEKSVESTTVSGVLSNSSLTKSISEEDSSLNYTSSSAAADELVSTPLAPTEDASRRKRSPEAERCFVVFQKNGTDDENHEENENKSERLVNWQVWLYGFLSVGFISLSGIFGIIFVPLMKKKVFVMVMRYLVGLGIGALSSTAIFQLIPECFQIMETEYLAASVVIWITIWIFFVFECFCKILLSGNGGHHGHSHSRNKELGSEKGGRPIYKGRADIPAEVDNFLPKSFNNGEVNIETDHKYSEAVPMGKVNKENKMAFHHRSHDYLAETEAPKLGVFASISSVAWMIILGDGIHNFIDGVSIGAGFTQSPLTGLSISLAIVFEEFPHELGDFAILINSGMSVKKALAFNFASACTAFLGLVIGISLESFEVNSYIFGLAGGLFLYISLSDLIPQLNLMLDEALEEKHSAKKNALLIMLQQNLGILTGMVLIYLITRYTDQLTFET</sequence>
<feature type="transmembrane region" description="Helical" evidence="6">
    <location>
        <begin position="144"/>
        <end position="168"/>
    </location>
</feature>
<dbReference type="GO" id="GO:0071578">
    <property type="term" value="P:zinc ion import across plasma membrane"/>
    <property type="evidence" value="ECO:0007669"/>
    <property type="project" value="TreeGrafter"/>
</dbReference>
<dbReference type="GO" id="GO:0140410">
    <property type="term" value="F:monoatomic cation:bicarbonate symporter activity"/>
    <property type="evidence" value="ECO:0007669"/>
    <property type="project" value="TreeGrafter"/>
</dbReference>
<keyword evidence="4 6" id="KW-1133">Transmembrane helix</keyword>
<evidence type="ECO:0008006" key="10">
    <source>
        <dbReference type="Google" id="ProtNLM"/>
    </source>
</evidence>
<feature type="transmembrane region" description="Helical" evidence="6">
    <location>
        <begin position="464"/>
        <end position="486"/>
    </location>
</feature>
<dbReference type="InterPro" id="IPR003689">
    <property type="entry name" value="ZIP"/>
</dbReference>
<accession>A0A8S1CVR2</accession>
<keyword evidence="5 6" id="KW-0472">Membrane</keyword>
<evidence type="ECO:0000256" key="7">
    <source>
        <dbReference type="SAM" id="SignalP"/>
    </source>
</evidence>
<dbReference type="GO" id="GO:0005886">
    <property type="term" value="C:plasma membrane"/>
    <property type="evidence" value="ECO:0007669"/>
    <property type="project" value="TreeGrafter"/>
</dbReference>
<evidence type="ECO:0000313" key="8">
    <source>
        <dbReference type="EMBL" id="CAB3372222.1"/>
    </source>
</evidence>
<dbReference type="InterPro" id="IPR050799">
    <property type="entry name" value="ZIP_Transporter"/>
</dbReference>
<feature type="signal peptide" evidence="7">
    <location>
        <begin position="1"/>
        <end position="16"/>
    </location>
</feature>
<comment type="similarity">
    <text evidence="2">Belongs to the ZIP transporter (TC 2.A.5) family.</text>
</comment>
<feature type="transmembrane region" description="Helical" evidence="6">
    <location>
        <begin position="423"/>
        <end position="443"/>
    </location>
</feature>
<dbReference type="AlphaFoldDB" id="A0A8S1CVR2"/>
<dbReference type="OrthoDB" id="200954at2759"/>
<comment type="subcellular location">
    <subcellularLocation>
        <location evidence="1">Membrane</location>
        <topology evidence="1">Multi-pass membrane protein</topology>
    </subcellularLocation>
</comment>
<gene>
    <name evidence="8" type="ORF">CLODIP_2_CD10932</name>
</gene>